<reference evidence="3 4" key="1">
    <citation type="submission" date="2023-08" db="EMBL/GenBank/DDBJ databases">
        <authorList>
            <person name="Joshi A."/>
            <person name="Thite S."/>
        </authorList>
    </citation>
    <scope>NUCLEOTIDE SEQUENCE [LARGE SCALE GENOMIC DNA]</scope>
    <source>
        <strain evidence="3 4">1E1</strain>
    </source>
</reference>
<dbReference type="Pfam" id="PF22470">
    <property type="entry name" value="Histone_HNS_N"/>
    <property type="match status" value="1"/>
</dbReference>
<feature type="domain" description="DNA-binding protein H-NS-like N-terminal" evidence="2">
    <location>
        <begin position="9"/>
        <end position="58"/>
    </location>
</feature>
<dbReference type="RefSeq" id="WP_305944522.1">
    <property type="nucleotide sequence ID" value="NZ_JAUZVY010000002.1"/>
</dbReference>
<protein>
    <submittedName>
        <fullName evidence="3">H-NS histone family protein</fullName>
    </submittedName>
</protein>
<sequence>MSKVNCSGEFMSVLSDKKALKKAAEELTVVKLQEVIRQLNDVLESRQREAEALAEVEELVRQKGFTLQQLGISVQHELAPASTDVVTEKRPVKPKLKSINKEKQYFYVDGGKLQLLKTHTMKQGLRDRGISILSFADVSKKHQKEVQALLADAEQQAIKNFNAKVQVWNQWAQQHGGEILEPK</sequence>
<name>A0ABT9GN26_9GAMM</name>
<dbReference type="InterPro" id="IPR054180">
    <property type="entry name" value="H-NS-like_N"/>
</dbReference>
<gene>
    <name evidence="3" type="ORF">Q3O59_04960</name>
</gene>
<evidence type="ECO:0000259" key="2">
    <source>
        <dbReference type="Pfam" id="PF22470"/>
    </source>
</evidence>
<accession>A0ABT9GN26</accession>
<dbReference type="Gene3D" id="1.10.287.1050">
    <property type="entry name" value="H-NS histone-like proteins"/>
    <property type="match status" value="1"/>
</dbReference>
<dbReference type="EMBL" id="JAUZVY010000002">
    <property type="protein sequence ID" value="MDP4528378.1"/>
    <property type="molecule type" value="Genomic_DNA"/>
</dbReference>
<evidence type="ECO:0000256" key="1">
    <source>
        <dbReference type="SAM" id="Coils"/>
    </source>
</evidence>
<dbReference type="InterPro" id="IPR027454">
    <property type="entry name" value="Histone_HNS_N"/>
</dbReference>
<keyword evidence="1" id="KW-0175">Coiled coil</keyword>
<feature type="coiled-coil region" evidence="1">
    <location>
        <begin position="29"/>
        <end position="56"/>
    </location>
</feature>
<comment type="caution">
    <text evidence="3">The sequence shown here is derived from an EMBL/GenBank/DDBJ whole genome shotgun (WGS) entry which is preliminary data.</text>
</comment>
<organism evidence="3 4">
    <name type="scientific">Alkalimonas delamerensis</name>
    <dbReference type="NCBI Taxonomy" id="265981"/>
    <lineage>
        <taxon>Bacteria</taxon>
        <taxon>Pseudomonadati</taxon>
        <taxon>Pseudomonadota</taxon>
        <taxon>Gammaproteobacteria</taxon>
        <taxon>Alkalimonas</taxon>
    </lineage>
</organism>
<dbReference type="Proteomes" id="UP001236258">
    <property type="component" value="Unassembled WGS sequence"/>
</dbReference>
<proteinExistence type="predicted"/>
<evidence type="ECO:0000313" key="4">
    <source>
        <dbReference type="Proteomes" id="UP001236258"/>
    </source>
</evidence>
<evidence type="ECO:0000313" key="3">
    <source>
        <dbReference type="EMBL" id="MDP4528378.1"/>
    </source>
</evidence>
<keyword evidence="4" id="KW-1185">Reference proteome</keyword>